<dbReference type="PANTHER" id="PTHR11669">
    <property type="entry name" value="REPLICATION FACTOR C / DNA POLYMERASE III GAMMA-TAU SUBUNIT"/>
    <property type="match status" value="1"/>
</dbReference>
<dbReference type="VEuPathDB" id="TrichDB:TVAG_447650"/>
<dbReference type="FunFam" id="3.40.50.300:FF:000129">
    <property type="entry name" value="Replication factor C subunit 5"/>
    <property type="match status" value="1"/>
</dbReference>
<dbReference type="Gene3D" id="3.40.50.300">
    <property type="entry name" value="P-loop containing nucleotide triphosphate hydrolases"/>
    <property type="match status" value="1"/>
</dbReference>
<dbReference type="Pfam" id="PF00004">
    <property type="entry name" value="AAA"/>
    <property type="match status" value="1"/>
</dbReference>
<evidence type="ECO:0000256" key="6">
    <source>
        <dbReference type="ARBA" id="ARBA00023242"/>
    </source>
</evidence>
<reference evidence="8" key="1">
    <citation type="submission" date="2006-10" db="EMBL/GenBank/DDBJ databases">
        <authorList>
            <person name="Amadeo P."/>
            <person name="Zhao Q."/>
            <person name="Wortman J."/>
            <person name="Fraser-Liggett C."/>
            <person name="Carlton J."/>
        </authorList>
    </citation>
    <scope>NUCLEOTIDE SEQUENCE</scope>
    <source>
        <strain evidence="8">G3</strain>
    </source>
</reference>
<keyword evidence="9" id="KW-1185">Reference proteome</keyword>
<keyword evidence="4" id="KW-0547">Nucleotide-binding</keyword>
<name>A2DS36_TRIV3</name>
<evidence type="ECO:0000256" key="1">
    <source>
        <dbReference type="ARBA" id="ARBA00004123"/>
    </source>
</evidence>
<dbReference type="eggNOG" id="KOG0990">
    <property type="taxonomic scope" value="Eukaryota"/>
</dbReference>
<dbReference type="GO" id="GO:0005663">
    <property type="term" value="C:DNA replication factor C complex"/>
    <property type="evidence" value="ECO:0000318"/>
    <property type="project" value="GO_Central"/>
</dbReference>
<dbReference type="GO" id="GO:0005524">
    <property type="term" value="F:ATP binding"/>
    <property type="evidence" value="ECO:0007669"/>
    <property type="project" value="UniProtKB-KW"/>
</dbReference>
<dbReference type="InterPro" id="IPR013748">
    <property type="entry name" value="Rep_factorC_C"/>
</dbReference>
<evidence type="ECO:0000256" key="2">
    <source>
        <dbReference type="ARBA" id="ARBA00005378"/>
    </source>
</evidence>
<dbReference type="CDD" id="cd18140">
    <property type="entry name" value="HLD_clamp_RFC"/>
    <property type="match status" value="1"/>
</dbReference>
<keyword evidence="6" id="KW-0539">Nucleus</keyword>
<dbReference type="SUPFAM" id="SSF52540">
    <property type="entry name" value="P-loop containing nucleoside triphosphate hydrolases"/>
    <property type="match status" value="1"/>
</dbReference>
<dbReference type="GO" id="GO:0006281">
    <property type="term" value="P:DNA repair"/>
    <property type="evidence" value="ECO:0000318"/>
    <property type="project" value="GO_Central"/>
</dbReference>
<dbReference type="InterPro" id="IPR027417">
    <property type="entry name" value="P-loop_NTPase"/>
</dbReference>
<dbReference type="VEuPathDB" id="TrichDB:TVAGG3_1000890"/>
<comment type="similarity">
    <text evidence="2">Belongs to the activator 1 small subunits family.</text>
</comment>
<dbReference type="OrthoDB" id="10254700at2759"/>
<sequence length="325" mass="36347">MTAQNVLPWVEKYRPSKLDDVVSHEACISTIKKFIDKNCLPHLCFHGPPGTGKTTTAIAISHQLYGNDTSMSVLELNASDERGIDTVRMRIKDFASSRSLFGPKIKLIILDESDAMTGAAQAALRRIMEQFTSNVRFILICNYPEKLIPALRSRCTEFRFQPLPDEDAAKFLRHIADAEKLNMDEGGLKALLKLGIGDLRRSINLMQTTSMSNTKDITEANVYRCSGYPLPEDMARTLEQLINKPLDEALNTLNDQVFNNGLSLLDVIRELHSQVVLMEFPPLVLANLIERLAQIERCLAEGSPERVQSAAIAAAFQMLRMEIEA</sequence>
<dbReference type="Proteomes" id="UP000001542">
    <property type="component" value="Unassembled WGS sequence"/>
</dbReference>
<dbReference type="FunFam" id="1.20.272.10:FF:000004">
    <property type="entry name" value="Replication factor C subunit 5"/>
    <property type="match status" value="1"/>
</dbReference>
<keyword evidence="5" id="KW-0067">ATP-binding</keyword>
<reference evidence="8" key="2">
    <citation type="journal article" date="2007" name="Science">
        <title>Draft genome sequence of the sexually transmitted pathogen Trichomonas vaginalis.</title>
        <authorList>
            <person name="Carlton J.M."/>
            <person name="Hirt R.P."/>
            <person name="Silva J.C."/>
            <person name="Delcher A.L."/>
            <person name="Schatz M."/>
            <person name="Zhao Q."/>
            <person name="Wortman J.R."/>
            <person name="Bidwell S.L."/>
            <person name="Alsmark U.C.M."/>
            <person name="Besteiro S."/>
            <person name="Sicheritz-Ponten T."/>
            <person name="Noel C.J."/>
            <person name="Dacks J.B."/>
            <person name="Foster P.G."/>
            <person name="Simillion C."/>
            <person name="Van de Peer Y."/>
            <person name="Miranda-Saavedra D."/>
            <person name="Barton G.J."/>
            <person name="Westrop G.D."/>
            <person name="Mueller S."/>
            <person name="Dessi D."/>
            <person name="Fiori P.L."/>
            <person name="Ren Q."/>
            <person name="Paulsen I."/>
            <person name="Zhang H."/>
            <person name="Bastida-Corcuera F.D."/>
            <person name="Simoes-Barbosa A."/>
            <person name="Brown M.T."/>
            <person name="Hayes R.D."/>
            <person name="Mukherjee M."/>
            <person name="Okumura C.Y."/>
            <person name="Schneider R."/>
            <person name="Smith A.J."/>
            <person name="Vanacova S."/>
            <person name="Villalvazo M."/>
            <person name="Haas B.J."/>
            <person name="Pertea M."/>
            <person name="Feldblyum T.V."/>
            <person name="Utterback T.R."/>
            <person name="Shu C.L."/>
            <person name="Osoegawa K."/>
            <person name="de Jong P.J."/>
            <person name="Hrdy I."/>
            <person name="Horvathova L."/>
            <person name="Zubacova Z."/>
            <person name="Dolezal P."/>
            <person name="Malik S.B."/>
            <person name="Logsdon J.M. Jr."/>
            <person name="Henze K."/>
            <person name="Gupta A."/>
            <person name="Wang C.C."/>
            <person name="Dunne R.L."/>
            <person name="Upcroft J.A."/>
            <person name="Upcroft P."/>
            <person name="White O."/>
            <person name="Salzberg S.L."/>
            <person name="Tang P."/>
            <person name="Chiu C.-H."/>
            <person name="Lee Y.-S."/>
            <person name="Embley T.M."/>
            <person name="Coombs G.H."/>
            <person name="Mottram J.C."/>
            <person name="Tachezy J."/>
            <person name="Fraser-Liggett C.M."/>
            <person name="Johnson P.J."/>
        </authorList>
    </citation>
    <scope>NUCLEOTIDE SEQUENCE [LARGE SCALE GENOMIC DNA]</scope>
    <source>
        <strain evidence="8">G3</strain>
    </source>
</reference>
<evidence type="ECO:0000256" key="4">
    <source>
        <dbReference type="ARBA" id="ARBA00022741"/>
    </source>
</evidence>
<evidence type="ECO:0000313" key="9">
    <source>
        <dbReference type="Proteomes" id="UP000001542"/>
    </source>
</evidence>
<keyword evidence="3" id="KW-0235">DNA replication</keyword>
<dbReference type="InterPro" id="IPR008921">
    <property type="entry name" value="DNA_pol3_clamp-load_cplx_C"/>
</dbReference>
<dbReference type="STRING" id="5722.A2DS36"/>
<dbReference type="NCBIfam" id="NF001679">
    <property type="entry name" value="PRK00440.1"/>
    <property type="match status" value="1"/>
</dbReference>
<dbReference type="SMR" id="A2DS36"/>
<dbReference type="Gene3D" id="1.20.272.10">
    <property type="match status" value="1"/>
</dbReference>
<comment type="subcellular location">
    <subcellularLocation>
        <location evidence="1">Nucleus</location>
    </subcellularLocation>
</comment>
<dbReference type="OMA" id="RESCLLM"/>
<organism evidence="8 9">
    <name type="scientific">Trichomonas vaginalis (strain ATCC PRA-98 / G3)</name>
    <dbReference type="NCBI Taxonomy" id="412133"/>
    <lineage>
        <taxon>Eukaryota</taxon>
        <taxon>Metamonada</taxon>
        <taxon>Parabasalia</taxon>
        <taxon>Trichomonadida</taxon>
        <taxon>Trichomonadidae</taxon>
        <taxon>Trichomonas</taxon>
    </lineage>
</organism>
<dbReference type="Gene3D" id="1.10.8.60">
    <property type="match status" value="1"/>
</dbReference>
<evidence type="ECO:0000256" key="3">
    <source>
        <dbReference type="ARBA" id="ARBA00022705"/>
    </source>
</evidence>
<dbReference type="SMART" id="SM00382">
    <property type="entry name" value="AAA"/>
    <property type="match status" value="1"/>
</dbReference>
<dbReference type="GO" id="GO:0003677">
    <property type="term" value="F:DNA binding"/>
    <property type="evidence" value="ECO:0007669"/>
    <property type="project" value="InterPro"/>
</dbReference>
<dbReference type="InterPro" id="IPR003959">
    <property type="entry name" value="ATPase_AAA_core"/>
</dbReference>
<proteinExistence type="inferred from homology"/>
<dbReference type="InParanoid" id="A2DS36"/>
<dbReference type="SUPFAM" id="SSF48019">
    <property type="entry name" value="post-AAA+ oligomerization domain-like"/>
    <property type="match status" value="1"/>
</dbReference>
<evidence type="ECO:0000313" key="8">
    <source>
        <dbReference type="EMBL" id="EAY16806.1"/>
    </source>
</evidence>
<dbReference type="InterPro" id="IPR047854">
    <property type="entry name" value="RFC_lid"/>
</dbReference>
<dbReference type="FunCoup" id="A2DS36">
    <property type="interactions" value="581"/>
</dbReference>
<protein>
    <submittedName>
        <fullName evidence="8">ATPase, AAA family protein</fullName>
    </submittedName>
</protein>
<feature type="domain" description="AAA+ ATPase" evidence="7">
    <location>
        <begin position="39"/>
        <end position="166"/>
    </location>
</feature>
<dbReference type="CDD" id="cd00009">
    <property type="entry name" value="AAA"/>
    <property type="match status" value="1"/>
</dbReference>
<gene>
    <name evidence="8" type="ORF">TVAG_447650</name>
</gene>
<dbReference type="GO" id="GO:0016887">
    <property type="term" value="F:ATP hydrolysis activity"/>
    <property type="evidence" value="ECO:0007669"/>
    <property type="project" value="InterPro"/>
</dbReference>
<dbReference type="RefSeq" id="XP_001329029.1">
    <property type="nucleotide sequence ID" value="XM_001328994.1"/>
</dbReference>
<dbReference type="KEGG" id="tva:4774817"/>
<evidence type="ECO:0000259" key="7">
    <source>
        <dbReference type="SMART" id="SM00382"/>
    </source>
</evidence>
<dbReference type="InterPro" id="IPR050238">
    <property type="entry name" value="DNA_Rep/Repair_Clamp_Loader"/>
</dbReference>
<evidence type="ECO:0000256" key="5">
    <source>
        <dbReference type="ARBA" id="ARBA00022840"/>
    </source>
</evidence>
<dbReference type="InterPro" id="IPR003593">
    <property type="entry name" value="AAA+_ATPase"/>
</dbReference>
<accession>A2DS36</accession>
<dbReference type="AlphaFoldDB" id="A2DS36"/>
<dbReference type="Pfam" id="PF08542">
    <property type="entry name" value="Rep_fac_C"/>
    <property type="match status" value="1"/>
</dbReference>
<dbReference type="GO" id="GO:0005634">
    <property type="term" value="C:nucleus"/>
    <property type="evidence" value="ECO:0000318"/>
    <property type="project" value="GO_Central"/>
</dbReference>
<dbReference type="GO" id="GO:0006261">
    <property type="term" value="P:DNA-templated DNA replication"/>
    <property type="evidence" value="ECO:0000318"/>
    <property type="project" value="GO_Central"/>
</dbReference>
<dbReference type="EMBL" id="DS113238">
    <property type="protein sequence ID" value="EAY16806.1"/>
    <property type="molecule type" value="Genomic_DNA"/>
</dbReference>
<dbReference type="PANTHER" id="PTHR11669:SF9">
    <property type="entry name" value="REPLICATION FACTOR C SUBUNIT 5"/>
    <property type="match status" value="1"/>
</dbReference>